<feature type="compositionally biased region" description="Gly residues" evidence="10">
    <location>
        <begin position="293"/>
        <end position="304"/>
    </location>
</feature>
<evidence type="ECO:0000256" key="1">
    <source>
        <dbReference type="ARBA" id="ARBA00000085"/>
    </source>
</evidence>
<keyword evidence="6" id="KW-0812">Transmembrane</keyword>
<dbReference type="Pfam" id="PF00672">
    <property type="entry name" value="HAMP"/>
    <property type="match status" value="1"/>
</dbReference>
<dbReference type="SMART" id="SM00304">
    <property type="entry name" value="HAMP"/>
    <property type="match status" value="1"/>
</dbReference>
<feature type="domain" description="HAMP" evidence="12">
    <location>
        <begin position="9"/>
        <end position="62"/>
    </location>
</feature>
<dbReference type="Proteomes" id="UP001143480">
    <property type="component" value="Unassembled WGS sequence"/>
</dbReference>
<dbReference type="SUPFAM" id="SSF55874">
    <property type="entry name" value="ATPase domain of HSP90 chaperone/DNA topoisomerase II/histidine kinase"/>
    <property type="match status" value="1"/>
</dbReference>
<dbReference type="EC" id="2.7.13.3" evidence="3"/>
<dbReference type="PANTHER" id="PTHR45436:SF5">
    <property type="entry name" value="SENSOR HISTIDINE KINASE TRCS"/>
    <property type="match status" value="1"/>
</dbReference>
<reference evidence="13" key="1">
    <citation type="journal article" date="2014" name="Int. J. Syst. Evol. Microbiol.">
        <title>Complete genome sequence of Corynebacterium casei LMG S-19264T (=DSM 44701T), isolated from a smear-ripened cheese.</title>
        <authorList>
            <consortium name="US DOE Joint Genome Institute (JGI-PGF)"/>
            <person name="Walter F."/>
            <person name="Albersmeier A."/>
            <person name="Kalinowski J."/>
            <person name="Ruckert C."/>
        </authorList>
    </citation>
    <scope>NUCLEOTIDE SEQUENCE</scope>
    <source>
        <strain evidence="13">VKM Ac-1321</strain>
    </source>
</reference>
<dbReference type="PROSITE" id="PS50885">
    <property type="entry name" value="HAMP"/>
    <property type="match status" value="1"/>
</dbReference>
<dbReference type="Pfam" id="PF02518">
    <property type="entry name" value="HATPase_c"/>
    <property type="match status" value="1"/>
</dbReference>
<organism evidence="13 14">
    <name type="scientific">Dactylosporangium matsuzakiense</name>
    <dbReference type="NCBI Taxonomy" id="53360"/>
    <lineage>
        <taxon>Bacteria</taxon>
        <taxon>Bacillati</taxon>
        <taxon>Actinomycetota</taxon>
        <taxon>Actinomycetes</taxon>
        <taxon>Micromonosporales</taxon>
        <taxon>Micromonosporaceae</taxon>
        <taxon>Dactylosporangium</taxon>
    </lineage>
</organism>
<evidence type="ECO:0000313" key="13">
    <source>
        <dbReference type="EMBL" id="GLL03038.1"/>
    </source>
</evidence>
<keyword evidence="8" id="KW-0472">Membrane</keyword>
<dbReference type="SMART" id="SM00387">
    <property type="entry name" value="HATPase_c"/>
    <property type="match status" value="1"/>
</dbReference>
<dbReference type="SUPFAM" id="SSF47384">
    <property type="entry name" value="Homodimeric domain of signal transducing histidine kinase"/>
    <property type="match status" value="1"/>
</dbReference>
<evidence type="ECO:0000256" key="6">
    <source>
        <dbReference type="ARBA" id="ARBA00022692"/>
    </source>
</evidence>
<evidence type="ECO:0000256" key="2">
    <source>
        <dbReference type="ARBA" id="ARBA00004236"/>
    </source>
</evidence>
<feature type="region of interest" description="Disordered" evidence="10">
    <location>
        <begin position="252"/>
        <end position="304"/>
    </location>
</feature>
<dbReference type="EMBL" id="BSFP01000029">
    <property type="protein sequence ID" value="GLL03038.1"/>
    <property type="molecule type" value="Genomic_DNA"/>
</dbReference>
<dbReference type="Gene3D" id="3.30.565.10">
    <property type="entry name" value="Histidine kinase-like ATPase, C-terminal domain"/>
    <property type="match status" value="1"/>
</dbReference>
<evidence type="ECO:0000256" key="7">
    <source>
        <dbReference type="ARBA" id="ARBA00022777"/>
    </source>
</evidence>
<feature type="compositionally biased region" description="Basic and acidic residues" evidence="10">
    <location>
        <begin position="252"/>
        <end position="263"/>
    </location>
</feature>
<name>A0A9W6KK83_9ACTN</name>
<dbReference type="Gene3D" id="1.10.287.130">
    <property type="match status" value="1"/>
</dbReference>
<keyword evidence="8" id="KW-1133">Transmembrane helix</keyword>
<dbReference type="PANTHER" id="PTHR45436">
    <property type="entry name" value="SENSOR HISTIDINE KINASE YKOH"/>
    <property type="match status" value="1"/>
</dbReference>
<dbReference type="InterPro" id="IPR050428">
    <property type="entry name" value="TCS_sensor_his_kinase"/>
</dbReference>
<accession>A0A9W6KK83</accession>
<dbReference type="InterPro" id="IPR003660">
    <property type="entry name" value="HAMP_dom"/>
</dbReference>
<feature type="domain" description="Histidine kinase" evidence="11">
    <location>
        <begin position="84"/>
        <end position="264"/>
    </location>
</feature>
<dbReference type="InterPro" id="IPR003594">
    <property type="entry name" value="HATPase_dom"/>
</dbReference>
<keyword evidence="5" id="KW-0808">Transferase</keyword>
<dbReference type="CDD" id="cd00075">
    <property type="entry name" value="HATPase"/>
    <property type="match status" value="1"/>
</dbReference>
<evidence type="ECO:0000256" key="3">
    <source>
        <dbReference type="ARBA" id="ARBA00012438"/>
    </source>
</evidence>
<proteinExistence type="predicted"/>
<keyword evidence="7" id="KW-0418">Kinase</keyword>
<evidence type="ECO:0000259" key="11">
    <source>
        <dbReference type="PROSITE" id="PS50109"/>
    </source>
</evidence>
<feature type="compositionally biased region" description="Basic residues" evidence="10">
    <location>
        <begin position="264"/>
        <end position="287"/>
    </location>
</feature>
<dbReference type="GO" id="GO:0005886">
    <property type="term" value="C:plasma membrane"/>
    <property type="evidence" value="ECO:0007669"/>
    <property type="project" value="UniProtKB-SubCell"/>
</dbReference>
<dbReference type="CDD" id="cd00082">
    <property type="entry name" value="HisKA"/>
    <property type="match status" value="1"/>
</dbReference>
<comment type="catalytic activity">
    <reaction evidence="1">
        <text>ATP + protein L-histidine = ADP + protein N-phospho-L-histidine.</text>
        <dbReference type="EC" id="2.7.13.3"/>
    </reaction>
</comment>
<dbReference type="GO" id="GO:0000155">
    <property type="term" value="F:phosphorelay sensor kinase activity"/>
    <property type="evidence" value="ECO:0007669"/>
    <property type="project" value="InterPro"/>
</dbReference>
<gene>
    <name evidence="13" type="ORF">GCM10017581_047810</name>
</gene>
<protein>
    <recommendedName>
        <fullName evidence="3">histidine kinase</fullName>
        <ecNumber evidence="3">2.7.13.3</ecNumber>
    </recommendedName>
</protein>
<evidence type="ECO:0000256" key="9">
    <source>
        <dbReference type="ARBA" id="ARBA00023012"/>
    </source>
</evidence>
<dbReference type="SMART" id="SM00388">
    <property type="entry name" value="HisKA"/>
    <property type="match status" value="1"/>
</dbReference>
<keyword evidence="14" id="KW-1185">Reference proteome</keyword>
<dbReference type="Gene3D" id="6.10.340.10">
    <property type="match status" value="1"/>
</dbReference>
<dbReference type="AlphaFoldDB" id="A0A9W6KK83"/>
<keyword evidence="9" id="KW-0902">Two-component regulatory system</keyword>
<reference evidence="13" key="2">
    <citation type="submission" date="2023-01" db="EMBL/GenBank/DDBJ databases">
        <authorList>
            <person name="Sun Q."/>
            <person name="Evtushenko L."/>
        </authorList>
    </citation>
    <scope>NUCLEOTIDE SEQUENCE</scope>
    <source>
        <strain evidence="13">VKM Ac-1321</strain>
    </source>
</reference>
<dbReference type="InterPro" id="IPR036890">
    <property type="entry name" value="HATPase_C_sf"/>
</dbReference>
<dbReference type="InterPro" id="IPR005467">
    <property type="entry name" value="His_kinase_dom"/>
</dbReference>
<sequence length="304" mass="32581">MVAGVWLVRASLRPLEEIELAATQIATGDLSRRAPAGDPRTEVGRLGAAFNVMISRIEDAFAARAASEAVARAAESRMRRFVADASHELRTPLTVIRGYAELHGQGAVPDPAAASRLVRRIADESQRMSLLVDDLLLLARLDEHRPLAAGPVDLLALAIDAVEDARRRAPAHTVGLELAGPGPFLVRGDEPRLRQVLANLTTNAVTHTPPGCAVTVRLSGDPQTAVIEVVDTGPGLAAGPAVRVFERFYRSRPDEHRSRPRDRGGRRHRPPRAHRGDRHAGRGRHVPGRAAGTRGGFVVCGGPS</sequence>
<keyword evidence="4" id="KW-0597">Phosphoprotein</keyword>
<dbReference type="CDD" id="cd06225">
    <property type="entry name" value="HAMP"/>
    <property type="match status" value="1"/>
</dbReference>
<evidence type="ECO:0000256" key="8">
    <source>
        <dbReference type="ARBA" id="ARBA00022989"/>
    </source>
</evidence>
<comment type="caution">
    <text evidence="13">The sequence shown here is derived from an EMBL/GenBank/DDBJ whole genome shotgun (WGS) entry which is preliminary data.</text>
</comment>
<evidence type="ECO:0000256" key="4">
    <source>
        <dbReference type="ARBA" id="ARBA00022553"/>
    </source>
</evidence>
<comment type="subcellular location">
    <subcellularLocation>
        <location evidence="2">Cell membrane</location>
    </subcellularLocation>
</comment>
<dbReference type="InterPro" id="IPR003661">
    <property type="entry name" value="HisK_dim/P_dom"/>
</dbReference>
<evidence type="ECO:0000259" key="12">
    <source>
        <dbReference type="PROSITE" id="PS50885"/>
    </source>
</evidence>
<evidence type="ECO:0000256" key="10">
    <source>
        <dbReference type="SAM" id="MobiDB-lite"/>
    </source>
</evidence>
<dbReference type="SUPFAM" id="SSF158472">
    <property type="entry name" value="HAMP domain-like"/>
    <property type="match status" value="1"/>
</dbReference>
<dbReference type="PROSITE" id="PS50109">
    <property type="entry name" value="HIS_KIN"/>
    <property type="match status" value="1"/>
</dbReference>
<dbReference type="Pfam" id="PF00512">
    <property type="entry name" value="HisKA"/>
    <property type="match status" value="1"/>
</dbReference>
<dbReference type="FunFam" id="1.10.287.130:FF:000001">
    <property type="entry name" value="Two-component sensor histidine kinase"/>
    <property type="match status" value="1"/>
</dbReference>
<dbReference type="InterPro" id="IPR036097">
    <property type="entry name" value="HisK_dim/P_sf"/>
</dbReference>
<evidence type="ECO:0000256" key="5">
    <source>
        <dbReference type="ARBA" id="ARBA00022679"/>
    </source>
</evidence>
<evidence type="ECO:0000313" key="14">
    <source>
        <dbReference type="Proteomes" id="UP001143480"/>
    </source>
</evidence>